<dbReference type="OrthoDB" id="10496368at2759"/>
<feature type="compositionally biased region" description="Low complexity" evidence="2">
    <location>
        <begin position="37"/>
        <end position="53"/>
    </location>
</feature>
<dbReference type="AlphaFoldDB" id="T0QP49"/>
<dbReference type="InParanoid" id="T0QP49"/>
<dbReference type="VEuPathDB" id="FungiDB:SDRG_06914"/>
<keyword evidence="1" id="KW-0175">Coiled coil</keyword>
<gene>
    <name evidence="3" type="ORF">SDRG_06914</name>
</gene>
<organism evidence="3 4">
    <name type="scientific">Saprolegnia diclina (strain VS20)</name>
    <dbReference type="NCBI Taxonomy" id="1156394"/>
    <lineage>
        <taxon>Eukaryota</taxon>
        <taxon>Sar</taxon>
        <taxon>Stramenopiles</taxon>
        <taxon>Oomycota</taxon>
        <taxon>Saprolegniomycetes</taxon>
        <taxon>Saprolegniales</taxon>
        <taxon>Saprolegniaceae</taxon>
        <taxon>Saprolegnia</taxon>
    </lineage>
</organism>
<dbReference type="OMA" id="WHHVAPP"/>
<dbReference type="RefSeq" id="XP_008610947.1">
    <property type="nucleotide sequence ID" value="XM_008612725.1"/>
</dbReference>
<dbReference type="EMBL" id="JH767150">
    <property type="protein sequence ID" value="EQC35630.1"/>
    <property type="molecule type" value="Genomic_DNA"/>
</dbReference>
<reference evidence="3 4" key="1">
    <citation type="submission" date="2012-04" db="EMBL/GenBank/DDBJ databases">
        <title>The Genome Sequence of Saprolegnia declina VS20.</title>
        <authorList>
            <consortium name="The Broad Institute Genome Sequencing Platform"/>
            <person name="Russ C."/>
            <person name="Nusbaum C."/>
            <person name="Tyler B."/>
            <person name="van West P."/>
            <person name="Dieguez-Uribeondo J."/>
            <person name="de Bruijn I."/>
            <person name="Tripathy S."/>
            <person name="Jiang R."/>
            <person name="Young S.K."/>
            <person name="Zeng Q."/>
            <person name="Gargeya S."/>
            <person name="Fitzgerald M."/>
            <person name="Haas B."/>
            <person name="Abouelleil A."/>
            <person name="Alvarado L."/>
            <person name="Arachchi H.M."/>
            <person name="Berlin A."/>
            <person name="Chapman S.B."/>
            <person name="Goldberg J."/>
            <person name="Griggs A."/>
            <person name="Gujja S."/>
            <person name="Hansen M."/>
            <person name="Howarth C."/>
            <person name="Imamovic A."/>
            <person name="Larimer J."/>
            <person name="McCowen C."/>
            <person name="Montmayeur A."/>
            <person name="Murphy C."/>
            <person name="Neiman D."/>
            <person name="Pearson M."/>
            <person name="Priest M."/>
            <person name="Roberts A."/>
            <person name="Saif S."/>
            <person name="Shea T."/>
            <person name="Sisk P."/>
            <person name="Sykes S."/>
            <person name="Wortman J."/>
            <person name="Nusbaum C."/>
            <person name="Birren B."/>
        </authorList>
    </citation>
    <scope>NUCLEOTIDE SEQUENCE [LARGE SCALE GENOMIC DNA]</scope>
    <source>
        <strain evidence="3 4">VS20</strain>
    </source>
</reference>
<proteinExistence type="predicted"/>
<keyword evidence="4" id="KW-1185">Reference proteome</keyword>
<feature type="region of interest" description="Disordered" evidence="2">
    <location>
        <begin position="1"/>
        <end position="225"/>
    </location>
</feature>
<evidence type="ECO:0000256" key="1">
    <source>
        <dbReference type="SAM" id="Coils"/>
    </source>
</evidence>
<feature type="compositionally biased region" description="Low complexity" evidence="2">
    <location>
        <begin position="59"/>
        <end position="73"/>
    </location>
</feature>
<name>T0QP49_SAPDV</name>
<dbReference type="GeneID" id="19947641"/>
<dbReference type="Proteomes" id="UP000030762">
    <property type="component" value="Unassembled WGS sequence"/>
</dbReference>
<protein>
    <submittedName>
        <fullName evidence="3">Uncharacterized protein</fullName>
    </submittedName>
</protein>
<feature type="coiled-coil region" evidence="1">
    <location>
        <begin position="287"/>
        <end position="314"/>
    </location>
</feature>
<accession>T0QP49</accession>
<feature type="compositionally biased region" description="Polar residues" evidence="2">
    <location>
        <begin position="12"/>
        <end position="35"/>
    </location>
</feature>
<sequence>MQPVHEPAPVHTPSTPQAVSSLFSNSPRAQATSAHDSPFSASSQGPPQAPSSQWHPEAPRAYAPPTTAPFAQPGHRPTASTPLPSDWKQGMSSPAKSAFAQPRTPELGPTTNARKPGYSPNGHASSSAMPQSRALGQSSMLQSTAPAPTQTAGFAPPTANDSETRAGGSSPWHHVAPPANTPPKTAQAPPRTPELRSTPRAPLRGPPPADSPSFSLPTTTAPVVRPRPKLRLNLESSMEKLLVAASPLHPALLPTPPRSTSRYVPLSPANSVRSDCSASTAGVYQLMTQYKAMAERLEKEKAELLQILTQQAEQFYAMQAYIEELQSARDAQP</sequence>
<evidence type="ECO:0000313" key="3">
    <source>
        <dbReference type="EMBL" id="EQC35630.1"/>
    </source>
</evidence>
<evidence type="ECO:0000313" key="4">
    <source>
        <dbReference type="Proteomes" id="UP000030762"/>
    </source>
</evidence>
<evidence type="ECO:0000256" key="2">
    <source>
        <dbReference type="SAM" id="MobiDB-lite"/>
    </source>
</evidence>
<feature type="compositionally biased region" description="Polar residues" evidence="2">
    <location>
        <begin position="122"/>
        <end position="152"/>
    </location>
</feature>